<feature type="region of interest" description="Disordered" evidence="6">
    <location>
        <begin position="207"/>
        <end position="271"/>
    </location>
</feature>
<evidence type="ECO:0000256" key="5">
    <source>
        <dbReference type="ARBA" id="ARBA00023273"/>
    </source>
</evidence>
<dbReference type="PANTHER" id="PTHR13159">
    <property type="entry name" value="RADIAL SPOKEHEAD-RELATED"/>
    <property type="match status" value="1"/>
</dbReference>
<protein>
    <submittedName>
        <fullName evidence="7">Radial spoke head protein 4 homolog A</fullName>
    </submittedName>
</protein>
<evidence type="ECO:0000313" key="8">
    <source>
        <dbReference type="Proteomes" id="UP000299102"/>
    </source>
</evidence>
<keyword evidence="8" id="KW-1185">Reference proteome</keyword>
<dbReference type="GO" id="GO:0001534">
    <property type="term" value="C:radial spoke"/>
    <property type="evidence" value="ECO:0007669"/>
    <property type="project" value="InterPro"/>
</dbReference>
<keyword evidence="3" id="KW-0969">Cilium</keyword>
<reference evidence="7 8" key="1">
    <citation type="journal article" date="2019" name="Commun. Biol.">
        <title>The bagworm genome reveals a unique fibroin gene that provides high tensile strength.</title>
        <authorList>
            <person name="Kono N."/>
            <person name="Nakamura H."/>
            <person name="Ohtoshi R."/>
            <person name="Tomita M."/>
            <person name="Numata K."/>
            <person name="Arakawa K."/>
        </authorList>
    </citation>
    <scope>NUCLEOTIDE SEQUENCE [LARGE SCALE GENOMIC DNA]</scope>
</reference>
<dbReference type="GO" id="GO:0060294">
    <property type="term" value="P:cilium movement involved in cell motility"/>
    <property type="evidence" value="ECO:0007669"/>
    <property type="project" value="InterPro"/>
</dbReference>
<keyword evidence="5" id="KW-0966">Cell projection</keyword>
<evidence type="ECO:0000256" key="2">
    <source>
        <dbReference type="ARBA" id="ARBA00022490"/>
    </source>
</evidence>
<dbReference type="AlphaFoldDB" id="A0A4C1YUS5"/>
<sequence length="565" mass="63415">MAKTFLLEPELIAATENVFPDLNNDLISAKNLLKQETVSTGDSLYDHLTNIVHGVIKNRPPSVGETFEQYSWEIKLEKLKPDFDILHGVTIPPRQLAEAERLDEMFKTVANDQNEDVGEEEGLNLEEEMTKADVVDLIEHNFNFRQAGFGLPESECFKIYIALKWLAAKEPVCTVRFFGKIYGTKADYYVAETDLTEDEMNMRIREFDMKEMPGEGEARAEGEDRDAEEAKREDLEGETEAPKEPVPPKLPLEPRSSWTAPPPPPSERPGQGVNEKVYWACNRLGDPWVCLPDVAPPQLAAARGFVRAMTGDLDAEVVTFPPFDGTERHYLRAQVARIAAAACVSPRGYYTFGSGEEEEDVDAEGEGDMRVNINPSYEGHNTKDLLDTSLTYWVHHRHHILKQGRTIWWNPNAISMDEAAEEEDEDVPPQMEPETGPSLLTSLSEDAKLENLNAWSARAGSRLAPDRAVVLLKSNLWPGAAAYAYDKKTECMYVGWGLKYTSPNYSPPQLPRAQEEYPIGPEVMEMADPTFADEEAYRIAHLPPEPRPVVAEGEGEEEENEEGDD</sequence>
<evidence type="ECO:0000256" key="4">
    <source>
        <dbReference type="ARBA" id="ARBA00023212"/>
    </source>
</evidence>
<evidence type="ECO:0000256" key="3">
    <source>
        <dbReference type="ARBA" id="ARBA00023069"/>
    </source>
</evidence>
<dbReference type="GO" id="GO:0035082">
    <property type="term" value="P:axoneme assembly"/>
    <property type="evidence" value="ECO:0007669"/>
    <property type="project" value="TreeGrafter"/>
</dbReference>
<proteinExistence type="predicted"/>
<evidence type="ECO:0000256" key="6">
    <source>
        <dbReference type="SAM" id="MobiDB-lite"/>
    </source>
</evidence>
<dbReference type="OrthoDB" id="272202at2759"/>
<feature type="region of interest" description="Disordered" evidence="6">
    <location>
        <begin position="543"/>
        <end position="565"/>
    </location>
</feature>
<accession>A0A4C1YUS5</accession>
<gene>
    <name evidence="7" type="primary">Rsph4a</name>
    <name evidence="7" type="ORF">EVAR_57836_1</name>
</gene>
<keyword evidence="4" id="KW-0206">Cytoskeleton</keyword>
<feature type="compositionally biased region" description="Basic and acidic residues" evidence="6">
    <location>
        <begin position="207"/>
        <end position="234"/>
    </location>
</feature>
<name>A0A4C1YUS5_EUMVA</name>
<dbReference type="InterPro" id="IPR006802">
    <property type="entry name" value="Radial_spoke"/>
</dbReference>
<dbReference type="STRING" id="151549.A0A4C1YUS5"/>
<feature type="compositionally biased region" description="Acidic residues" evidence="6">
    <location>
        <begin position="553"/>
        <end position="565"/>
    </location>
</feature>
<organism evidence="7 8">
    <name type="scientific">Eumeta variegata</name>
    <name type="common">Bagworm moth</name>
    <name type="synonym">Eumeta japonica</name>
    <dbReference type="NCBI Taxonomy" id="151549"/>
    <lineage>
        <taxon>Eukaryota</taxon>
        <taxon>Metazoa</taxon>
        <taxon>Ecdysozoa</taxon>
        <taxon>Arthropoda</taxon>
        <taxon>Hexapoda</taxon>
        <taxon>Insecta</taxon>
        <taxon>Pterygota</taxon>
        <taxon>Neoptera</taxon>
        <taxon>Endopterygota</taxon>
        <taxon>Lepidoptera</taxon>
        <taxon>Glossata</taxon>
        <taxon>Ditrysia</taxon>
        <taxon>Tineoidea</taxon>
        <taxon>Psychidae</taxon>
        <taxon>Oiketicinae</taxon>
        <taxon>Eumeta</taxon>
    </lineage>
</organism>
<keyword evidence="2" id="KW-0963">Cytoplasm</keyword>
<evidence type="ECO:0000313" key="7">
    <source>
        <dbReference type="EMBL" id="GBP78960.1"/>
    </source>
</evidence>
<dbReference type="Pfam" id="PF04712">
    <property type="entry name" value="Radial_spoke"/>
    <property type="match status" value="1"/>
</dbReference>
<dbReference type="CDD" id="cd22963">
    <property type="entry name" value="DD_CrRSP4-like"/>
    <property type="match status" value="1"/>
</dbReference>
<comment type="subcellular location">
    <subcellularLocation>
        <location evidence="1">Cytoplasm</location>
        <location evidence="1">Cytoskeleton</location>
        <location evidence="1">Cilium axoneme</location>
    </subcellularLocation>
</comment>
<evidence type="ECO:0000256" key="1">
    <source>
        <dbReference type="ARBA" id="ARBA00004430"/>
    </source>
</evidence>
<dbReference type="EMBL" id="BGZK01001394">
    <property type="protein sequence ID" value="GBP78960.1"/>
    <property type="molecule type" value="Genomic_DNA"/>
</dbReference>
<dbReference type="PANTHER" id="PTHR13159:SF0">
    <property type="entry name" value="RADIAL SPOKE HEAD 6 HOMOLOG A"/>
    <property type="match status" value="1"/>
</dbReference>
<comment type="caution">
    <text evidence="7">The sequence shown here is derived from an EMBL/GenBank/DDBJ whole genome shotgun (WGS) entry which is preliminary data.</text>
</comment>
<dbReference type="Proteomes" id="UP000299102">
    <property type="component" value="Unassembled WGS sequence"/>
</dbReference>